<name>A0A2A5WFK8_9GAMM</name>
<keyword evidence="3" id="KW-0732">Signal</keyword>
<comment type="caution">
    <text evidence="5">The sequence shown here is derived from an EMBL/GenBank/DDBJ whole genome shotgun (WGS) entry which is preliminary data.</text>
</comment>
<evidence type="ECO:0000313" key="5">
    <source>
        <dbReference type="EMBL" id="PDH35310.1"/>
    </source>
</evidence>
<protein>
    <recommendedName>
        <fullName evidence="4">FimV N-terminal domain-containing protein</fullName>
    </recommendedName>
</protein>
<accession>A0A2A5WFK8</accession>
<keyword evidence="2" id="KW-0812">Transmembrane</keyword>
<evidence type="ECO:0000259" key="4">
    <source>
        <dbReference type="Pfam" id="PF25800"/>
    </source>
</evidence>
<feature type="domain" description="FimV N-terminal" evidence="4">
    <location>
        <begin position="23"/>
        <end position="127"/>
    </location>
</feature>
<evidence type="ECO:0000256" key="3">
    <source>
        <dbReference type="SAM" id="SignalP"/>
    </source>
</evidence>
<evidence type="ECO:0000256" key="2">
    <source>
        <dbReference type="SAM" id="Phobius"/>
    </source>
</evidence>
<evidence type="ECO:0000256" key="1">
    <source>
        <dbReference type="SAM" id="Coils"/>
    </source>
</evidence>
<dbReference type="Proteomes" id="UP000219329">
    <property type="component" value="Unassembled WGS sequence"/>
</dbReference>
<dbReference type="Pfam" id="PF25800">
    <property type="entry name" value="FimV_N"/>
    <property type="match status" value="1"/>
</dbReference>
<feature type="signal peptide" evidence="3">
    <location>
        <begin position="1"/>
        <end position="22"/>
    </location>
</feature>
<gene>
    <name evidence="5" type="ORF">CNF02_00910</name>
</gene>
<keyword evidence="1" id="KW-0175">Coiled coil</keyword>
<feature type="coiled-coil region" evidence="1">
    <location>
        <begin position="195"/>
        <end position="264"/>
    </location>
</feature>
<dbReference type="Gene3D" id="1.20.58.2200">
    <property type="match status" value="1"/>
</dbReference>
<feature type="transmembrane region" description="Helical" evidence="2">
    <location>
        <begin position="288"/>
        <end position="306"/>
    </location>
</feature>
<dbReference type="AlphaFoldDB" id="A0A2A5WFK8"/>
<evidence type="ECO:0000313" key="6">
    <source>
        <dbReference type="Proteomes" id="UP000219329"/>
    </source>
</evidence>
<dbReference type="InterPro" id="IPR038440">
    <property type="entry name" value="FimV_C_sf"/>
</dbReference>
<reference evidence="5 6" key="1">
    <citation type="submission" date="2017-08" db="EMBL/GenBank/DDBJ databases">
        <title>Fine stratification of microbial communities through a metagenomic profile of the photic zone.</title>
        <authorList>
            <person name="Haro-Moreno J.M."/>
            <person name="Lopez-Perez M."/>
            <person name="De La Torre J."/>
            <person name="Picazo A."/>
            <person name="Camacho A."/>
            <person name="Rodriguez-Valera F."/>
        </authorList>
    </citation>
    <scope>NUCLEOTIDE SEQUENCE [LARGE SCALE GENOMIC DNA]</scope>
    <source>
        <strain evidence="5">MED-G28</strain>
    </source>
</reference>
<dbReference type="InterPro" id="IPR020011">
    <property type="entry name" value="FimV_C"/>
</dbReference>
<keyword evidence="2" id="KW-1133">Transmembrane helix</keyword>
<keyword evidence="2" id="KW-0472">Membrane</keyword>
<dbReference type="InterPro" id="IPR057840">
    <property type="entry name" value="FimV_N"/>
</dbReference>
<feature type="chain" id="PRO_5012856879" description="FimV N-terminal domain-containing protein" evidence="3">
    <location>
        <begin position="23"/>
        <end position="521"/>
    </location>
</feature>
<dbReference type="NCBIfam" id="TIGR03504">
    <property type="entry name" value="FimV_Cterm"/>
    <property type="match status" value="1"/>
</dbReference>
<sequence length="521" mass="57475">MLRKSVVILAMLLSSMAIQTFALELGAVSVESSLNQPLIARIEILDLGDTRLQDVVVQMASVDGFERFNIDRVAFLASIRFLVDASGQDNYVMLRSDQIAEEANLTFVLDTRWPNGRSLTEHSVILSSQIFQDQNADIVRQNQQAVDAQPLATPAVAAPDQEERTSGQLSIITTDPDTIGARSAATESVALDRRIVELENLLTLRQEEADRARIEREELDSRLADLEAQIDASQEIIRLQDMQLAQLQAQLAEAAALAAAEAARAPRLPTTQASLTSNLMRILSGNTMMVLLGAGLVILLLVIFLLRRNKVISSNIEDFDELAEKEFPSDPIGRDINNLARVADRKMESEDNASVSEANELVSKMQIDEAVTSNDEEKLNEEGTAAEEMPVAYSDSFGQKEKESTVDRREILDGFDDNLEIDIDENKSELSVIEVENDISSLGFLSEDDELEIGFTEEVEEVDLLSGAEETATKLELAYAYQKMGDAYGAKEILQEVVKEGTDEQAREAEALISSLDKFVE</sequence>
<proteinExistence type="predicted"/>
<organism evidence="5 6">
    <name type="scientific">OM182 bacterium MED-G28</name>
    <dbReference type="NCBI Taxonomy" id="1986256"/>
    <lineage>
        <taxon>Bacteria</taxon>
        <taxon>Pseudomonadati</taxon>
        <taxon>Pseudomonadota</taxon>
        <taxon>Gammaproteobacteria</taxon>
        <taxon>OMG group</taxon>
        <taxon>OM182 clade</taxon>
    </lineage>
</organism>
<dbReference type="EMBL" id="NTJZ01000001">
    <property type="protein sequence ID" value="PDH35310.1"/>
    <property type="molecule type" value="Genomic_DNA"/>
</dbReference>